<evidence type="ECO:0000313" key="4">
    <source>
        <dbReference type="EMBL" id="GAX83972.1"/>
    </source>
</evidence>
<evidence type="ECO:0000256" key="1">
    <source>
        <dbReference type="ARBA" id="ARBA00004132"/>
    </source>
</evidence>
<protein>
    <recommendedName>
        <fullName evidence="3">ENTH domain-containing protein</fullName>
    </recommendedName>
</protein>
<dbReference type="CDD" id="cd03571">
    <property type="entry name" value="ENTH"/>
    <property type="match status" value="1"/>
</dbReference>
<dbReference type="Gene3D" id="1.25.40.90">
    <property type="match status" value="1"/>
</dbReference>
<dbReference type="OrthoDB" id="10266696at2759"/>
<comment type="subcellular location">
    <subcellularLocation>
        <location evidence="1">Cytoplasmic vesicle</location>
        <location evidence="1">Clathrin-coated vesicle</location>
    </subcellularLocation>
</comment>
<evidence type="ECO:0000259" key="3">
    <source>
        <dbReference type="PROSITE" id="PS50942"/>
    </source>
</evidence>
<reference evidence="4 5" key="1">
    <citation type="submission" date="2017-08" db="EMBL/GenBank/DDBJ databases">
        <title>Acidophilic green algal genome provides insights into adaptation to an acidic environment.</title>
        <authorList>
            <person name="Hirooka S."/>
            <person name="Hirose Y."/>
            <person name="Kanesaki Y."/>
            <person name="Higuchi S."/>
            <person name="Fujiwara T."/>
            <person name="Onuma R."/>
            <person name="Era A."/>
            <person name="Ohbayashi R."/>
            <person name="Uzuka A."/>
            <person name="Nozaki H."/>
            <person name="Yoshikawa H."/>
            <person name="Miyagishima S.Y."/>
        </authorList>
    </citation>
    <scope>NUCLEOTIDE SEQUENCE [LARGE SCALE GENOMIC DNA]</scope>
    <source>
        <strain evidence="4 5">NIES-2499</strain>
    </source>
</reference>
<dbReference type="Pfam" id="PF01417">
    <property type="entry name" value="ENTH"/>
    <property type="match status" value="1"/>
</dbReference>
<dbReference type="Proteomes" id="UP000232323">
    <property type="component" value="Unassembled WGS sequence"/>
</dbReference>
<dbReference type="STRING" id="1157962.A0A250XM50"/>
<dbReference type="GO" id="GO:0030125">
    <property type="term" value="C:clathrin vesicle coat"/>
    <property type="evidence" value="ECO:0007669"/>
    <property type="project" value="TreeGrafter"/>
</dbReference>
<evidence type="ECO:0000256" key="2">
    <source>
        <dbReference type="ARBA" id="ARBA00023329"/>
    </source>
</evidence>
<comment type="caution">
    <text evidence="4">The sequence shown here is derived from an EMBL/GenBank/DDBJ whole genome shotgun (WGS) entry which is preliminary data.</text>
</comment>
<dbReference type="GO" id="GO:0005886">
    <property type="term" value="C:plasma membrane"/>
    <property type="evidence" value="ECO:0007669"/>
    <property type="project" value="TreeGrafter"/>
</dbReference>
<keyword evidence="5" id="KW-1185">Reference proteome</keyword>
<dbReference type="PROSITE" id="PS50942">
    <property type="entry name" value="ENTH"/>
    <property type="match status" value="1"/>
</dbReference>
<dbReference type="GO" id="GO:0005543">
    <property type="term" value="F:phospholipid binding"/>
    <property type="evidence" value="ECO:0007669"/>
    <property type="project" value="TreeGrafter"/>
</dbReference>
<accession>A0A250XM50</accession>
<dbReference type="SUPFAM" id="SSF48464">
    <property type="entry name" value="ENTH/VHS domain"/>
    <property type="match status" value="1"/>
</dbReference>
<dbReference type="SMART" id="SM00273">
    <property type="entry name" value="ENTH"/>
    <property type="match status" value="1"/>
</dbReference>
<dbReference type="EMBL" id="BEGY01000112">
    <property type="protein sequence ID" value="GAX83972.1"/>
    <property type="molecule type" value="Genomic_DNA"/>
</dbReference>
<dbReference type="AlphaFoldDB" id="A0A250XM50"/>
<dbReference type="InterPro" id="IPR008942">
    <property type="entry name" value="ENTH_VHS"/>
</dbReference>
<dbReference type="PANTHER" id="PTHR12276:SF45">
    <property type="entry name" value="CLATHRIN INTERACTOR 1"/>
    <property type="match status" value="1"/>
</dbReference>
<dbReference type="GO" id="GO:0005768">
    <property type="term" value="C:endosome"/>
    <property type="evidence" value="ECO:0007669"/>
    <property type="project" value="TreeGrafter"/>
</dbReference>
<dbReference type="GO" id="GO:0006897">
    <property type="term" value="P:endocytosis"/>
    <property type="evidence" value="ECO:0007669"/>
    <property type="project" value="TreeGrafter"/>
</dbReference>
<organism evidence="4 5">
    <name type="scientific">Chlamydomonas eustigma</name>
    <dbReference type="NCBI Taxonomy" id="1157962"/>
    <lineage>
        <taxon>Eukaryota</taxon>
        <taxon>Viridiplantae</taxon>
        <taxon>Chlorophyta</taxon>
        <taxon>core chlorophytes</taxon>
        <taxon>Chlorophyceae</taxon>
        <taxon>CS clade</taxon>
        <taxon>Chlamydomonadales</taxon>
        <taxon>Chlamydomonadaceae</taxon>
        <taxon>Chlamydomonas</taxon>
    </lineage>
</organism>
<keyword evidence="2" id="KW-0968">Cytoplasmic vesicle</keyword>
<dbReference type="PANTHER" id="PTHR12276">
    <property type="entry name" value="EPSIN/ENT-RELATED"/>
    <property type="match status" value="1"/>
</dbReference>
<gene>
    <name evidence="4" type="ORF">CEUSTIGMA_g11396.t1</name>
</gene>
<dbReference type="InterPro" id="IPR013809">
    <property type="entry name" value="ENTH"/>
</dbReference>
<proteinExistence type="predicted"/>
<name>A0A250XM50_9CHLO</name>
<feature type="domain" description="ENTH" evidence="3">
    <location>
        <begin position="34"/>
        <end position="166"/>
    </location>
</feature>
<dbReference type="GO" id="GO:0030276">
    <property type="term" value="F:clathrin binding"/>
    <property type="evidence" value="ECO:0007669"/>
    <property type="project" value="TreeGrafter"/>
</dbReference>
<sequence>MSQTVISASTIMSFQAAKEFAAWILDYILAIKNGRLHPFTATERLSREATSSKAWGPTGGILQDISQISFDPEQCLVIMAVIEYRLRCEGEQWRSVYKAILLLEYLLKQGSEQCVLLGRNLVPLLNQLQAFEYVSTDNRDHGLNVRLRSKAVCSLIADEAALMKLRKQLAERARLRVLEEDGRQHPISNFTPVSQPGQLVLSTTYTPSRGAGESKGVTLEENKKNLAILKELLSRPENRVCADCRVRASCGLIRV</sequence>
<evidence type="ECO:0000313" key="5">
    <source>
        <dbReference type="Proteomes" id="UP000232323"/>
    </source>
</evidence>